<name>A0A3E0U1B8_9GAMM</name>
<dbReference type="Proteomes" id="UP000256899">
    <property type="component" value="Unassembled WGS sequence"/>
</dbReference>
<evidence type="ECO:0000256" key="7">
    <source>
        <dbReference type="SAM" id="MobiDB-lite"/>
    </source>
</evidence>
<organism evidence="10 11">
    <name type="scientific">Thalassotalea euphylliae</name>
    <dbReference type="NCBI Taxonomy" id="1655234"/>
    <lineage>
        <taxon>Bacteria</taxon>
        <taxon>Pseudomonadati</taxon>
        <taxon>Pseudomonadota</taxon>
        <taxon>Gammaproteobacteria</taxon>
        <taxon>Alteromonadales</taxon>
        <taxon>Colwelliaceae</taxon>
        <taxon>Thalassotalea</taxon>
    </lineage>
</organism>
<evidence type="ECO:0000256" key="6">
    <source>
        <dbReference type="ARBA" id="ARBA00022837"/>
    </source>
</evidence>
<evidence type="ECO:0000256" key="1">
    <source>
        <dbReference type="ARBA" id="ARBA00001913"/>
    </source>
</evidence>
<feature type="chain" id="PRO_5017594899" evidence="8">
    <location>
        <begin position="37"/>
        <end position="558"/>
    </location>
</feature>
<evidence type="ECO:0000256" key="2">
    <source>
        <dbReference type="ARBA" id="ARBA00008779"/>
    </source>
</evidence>
<feature type="signal peptide" evidence="8">
    <location>
        <begin position="1"/>
        <end position="36"/>
    </location>
</feature>
<evidence type="ECO:0000259" key="9">
    <source>
        <dbReference type="Pfam" id="PF00884"/>
    </source>
</evidence>
<keyword evidence="4 8" id="KW-0732">Signal</keyword>
<evidence type="ECO:0000313" key="10">
    <source>
        <dbReference type="EMBL" id="REL30751.1"/>
    </source>
</evidence>
<keyword evidence="11" id="KW-1185">Reference proteome</keyword>
<dbReference type="Gene3D" id="3.40.720.10">
    <property type="entry name" value="Alkaline Phosphatase, subunit A"/>
    <property type="match status" value="1"/>
</dbReference>
<dbReference type="InterPro" id="IPR017850">
    <property type="entry name" value="Alkaline_phosphatase_core_sf"/>
</dbReference>
<dbReference type="Gene3D" id="3.30.1120.10">
    <property type="match status" value="1"/>
</dbReference>
<dbReference type="PANTHER" id="PTHR42693:SF42">
    <property type="entry name" value="ARYLSULFATASE G"/>
    <property type="match status" value="1"/>
</dbReference>
<keyword evidence="6" id="KW-0106">Calcium</keyword>
<feature type="compositionally biased region" description="Polar residues" evidence="7">
    <location>
        <begin position="344"/>
        <end position="362"/>
    </location>
</feature>
<dbReference type="PANTHER" id="PTHR42693">
    <property type="entry name" value="ARYLSULFATASE FAMILY MEMBER"/>
    <property type="match status" value="1"/>
</dbReference>
<gene>
    <name evidence="10" type="ORF">DXX94_08490</name>
</gene>
<evidence type="ECO:0000256" key="8">
    <source>
        <dbReference type="SAM" id="SignalP"/>
    </source>
</evidence>
<evidence type="ECO:0000256" key="3">
    <source>
        <dbReference type="ARBA" id="ARBA00022723"/>
    </source>
</evidence>
<dbReference type="EMBL" id="QUOT01000001">
    <property type="protein sequence ID" value="REL30751.1"/>
    <property type="molecule type" value="Genomic_DNA"/>
</dbReference>
<evidence type="ECO:0000313" key="11">
    <source>
        <dbReference type="Proteomes" id="UP000256899"/>
    </source>
</evidence>
<dbReference type="InterPro" id="IPR000917">
    <property type="entry name" value="Sulfatase_N"/>
</dbReference>
<dbReference type="GO" id="GO:0004065">
    <property type="term" value="F:arylsulfatase activity"/>
    <property type="evidence" value="ECO:0007669"/>
    <property type="project" value="TreeGrafter"/>
</dbReference>
<protein>
    <submittedName>
        <fullName evidence="10">Sulfatase</fullName>
    </submittedName>
</protein>
<feature type="domain" description="Sulfatase N-terminal" evidence="9">
    <location>
        <begin position="52"/>
        <end position="424"/>
    </location>
</feature>
<dbReference type="GO" id="GO:0046872">
    <property type="term" value="F:metal ion binding"/>
    <property type="evidence" value="ECO:0007669"/>
    <property type="project" value="UniProtKB-KW"/>
</dbReference>
<evidence type="ECO:0000256" key="4">
    <source>
        <dbReference type="ARBA" id="ARBA00022729"/>
    </source>
</evidence>
<proteinExistence type="inferred from homology"/>
<dbReference type="Pfam" id="PF00884">
    <property type="entry name" value="Sulfatase"/>
    <property type="match status" value="1"/>
</dbReference>
<dbReference type="PROSITE" id="PS00523">
    <property type="entry name" value="SULFATASE_1"/>
    <property type="match status" value="1"/>
</dbReference>
<dbReference type="RefSeq" id="WP_116015179.1">
    <property type="nucleotide sequence ID" value="NZ_QUOT01000001.1"/>
</dbReference>
<dbReference type="InterPro" id="IPR024607">
    <property type="entry name" value="Sulfatase_CS"/>
</dbReference>
<dbReference type="InterPro" id="IPR050738">
    <property type="entry name" value="Sulfatase"/>
</dbReference>
<reference evidence="11" key="1">
    <citation type="submission" date="2018-08" db="EMBL/GenBank/DDBJ databases">
        <title>Thalassotalea euphylliae genome.</title>
        <authorList>
            <person name="Summers S."/>
            <person name="Rice S.A."/>
            <person name="Freckelton M.L."/>
            <person name="Nedved B.T."/>
            <person name="Hadfield M.G."/>
        </authorList>
    </citation>
    <scope>NUCLEOTIDE SEQUENCE [LARGE SCALE GENOMIC DNA]</scope>
    <source>
        <strain evidence="11">H3</strain>
    </source>
</reference>
<keyword evidence="5" id="KW-0378">Hydrolase</keyword>
<comment type="cofactor">
    <cofactor evidence="1">
        <name>Ca(2+)</name>
        <dbReference type="ChEBI" id="CHEBI:29108"/>
    </cofactor>
</comment>
<evidence type="ECO:0000256" key="5">
    <source>
        <dbReference type="ARBA" id="ARBA00022801"/>
    </source>
</evidence>
<dbReference type="CDD" id="cd16144">
    <property type="entry name" value="ARS_like"/>
    <property type="match status" value="1"/>
</dbReference>
<comment type="caution">
    <text evidence="10">The sequence shown here is derived from an EMBL/GenBank/DDBJ whole genome shotgun (WGS) entry which is preliminary data.</text>
</comment>
<feature type="region of interest" description="Disordered" evidence="7">
    <location>
        <begin position="344"/>
        <end position="363"/>
    </location>
</feature>
<dbReference type="SUPFAM" id="SSF53649">
    <property type="entry name" value="Alkaline phosphatase-like"/>
    <property type="match status" value="1"/>
</dbReference>
<sequence length="558" mass="61710">MIKTHRVTHAKHFTVSRLGAVFASLAIGLLTGQAQALATTSDSQQSQSSEQPNIVLFLVDDMGWQDTSLAFTAQPTPANQHFRTPNMEALAAKGVKFTQAYSHAVCSPSRVSLMTGQNPTRHHVSNWTKLPDIDHSGSWGPNAAPRDWRTEGLQPNDVTLAKTLQQAGYHTIHVGKAHFGAYGTQGAEPKNLGFDVNIAGHAAGAPASYWGEKNFGNGMEGAEGLPQGVPSLAEYHQKKVHLTDVLTEKAKQEITKAQQTGKPFFLNMAYYAVHTPIEAHPRLVKHYQNKTYQDTDIDIPEVEENYASLVEGMDDSVGGVLQHLEALGIAENTLVVFTSDNGGLSGHSRQTTPRGTELNSHNWPLHSGKGSAYEGGTRVPYIVAWAKPDQQAAMQQALPIAVNKMSYQQVMIEDLFPTLVAVADAKQHLPQGYPLDGMDTRQFWQATDKQVMRPVVFHYPHVWGPHGPGYEPHSAMRLGDWKVIYLYNSRTWLLYDLATDLTEQHNLAQRYPVKLAQLASRLKQELESMDVQWPVNRVTDKDEEMKLPQGSEALLAQH</sequence>
<comment type="similarity">
    <text evidence="2">Belongs to the sulfatase family.</text>
</comment>
<dbReference type="AlphaFoldDB" id="A0A3E0U1B8"/>
<accession>A0A3E0U1B8</accession>
<keyword evidence="3" id="KW-0479">Metal-binding</keyword>